<feature type="domain" description="Anti-sigma-28 factor FlgM C-terminal" evidence="7">
    <location>
        <begin position="32"/>
        <end position="82"/>
    </location>
</feature>
<keyword evidence="8" id="KW-0969">Cilium</keyword>
<comment type="caution">
    <text evidence="8">The sequence shown here is derived from an EMBL/GenBank/DDBJ whole genome shotgun (WGS) entry which is preliminary data.</text>
</comment>
<sequence length="87" mass="10068">MKINGPNQPNFNPYNKILQKQAAMQKEIKKQDQVEISTQAKKLQEAEKPNEQRAAYIKEIKNAVESGEYKVNAEKTAIKMIDFWSNK</sequence>
<keyword evidence="9" id="KW-1185">Reference proteome</keyword>
<gene>
    <name evidence="8" type="primary">flgM</name>
    <name evidence="8" type="ORF">D8M05_02075</name>
</gene>
<evidence type="ECO:0000256" key="2">
    <source>
        <dbReference type="ARBA" id="ARBA00017823"/>
    </source>
</evidence>
<evidence type="ECO:0000256" key="3">
    <source>
        <dbReference type="ARBA" id="ARBA00022491"/>
    </source>
</evidence>
<reference evidence="8 9" key="1">
    <citation type="journal article" date="2015" name="Antonie Van Leeuwenhoek">
        <title>Oceanobacillus bengalensis sp. nov., a bacterium isolated from seawater of the Bay of Bengal.</title>
        <authorList>
            <person name="Yongchang O."/>
            <person name="Xiang W."/>
            <person name="Wang G."/>
        </authorList>
    </citation>
    <scope>NUCLEOTIDE SEQUENCE [LARGE SCALE GENOMIC DNA]</scope>
    <source>
        <strain evidence="8 9">MCCC 1K00260</strain>
    </source>
</reference>
<dbReference type="Gene3D" id="6.10.140.30">
    <property type="entry name" value="Anti-sigma-28 factor FlgM"/>
    <property type="match status" value="1"/>
</dbReference>
<evidence type="ECO:0000313" key="8">
    <source>
        <dbReference type="EMBL" id="RKQ18215.1"/>
    </source>
</evidence>
<organism evidence="8 9">
    <name type="scientific">Oceanobacillus bengalensis</name>
    <dbReference type="NCBI Taxonomy" id="1435466"/>
    <lineage>
        <taxon>Bacteria</taxon>
        <taxon>Bacillati</taxon>
        <taxon>Bacillota</taxon>
        <taxon>Bacilli</taxon>
        <taxon>Bacillales</taxon>
        <taxon>Bacillaceae</taxon>
        <taxon>Oceanobacillus</taxon>
    </lineage>
</organism>
<dbReference type="AlphaFoldDB" id="A0A494Z6U2"/>
<accession>A0A494Z6U2</accession>
<dbReference type="InterPro" id="IPR007412">
    <property type="entry name" value="FlgM"/>
</dbReference>
<keyword evidence="8" id="KW-0966">Cell projection</keyword>
<protein>
    <recommendedName>
        <fullName evidence="2">Negative regulator of flagellin synthesis</fullName>
    </recommendedName>
</protein>
<dbReference type="EMBL" id="RBZO01000002">
    <property type="protein sequence ID" value="RKQ18215.1"/>
    <property type="molecule type" value="Genomic_DNA"/>
</dbReference>
<keyword evidence="5" id="KW-0805">Transcription regulation</keyword>
<dbReference type="OrthoDB" id="2991036at2"/>
<evidence type="ECO:0000313" key="9">
    <source>
        <dbReference type="Proteomes" id="UP000281813"/>
    </source>
</evidence>
<evidence type="ECO:0000256" key="5">
    <source>
        <dbReference type="ARBA" id="ARBA00023015"/>
    </source>
</evidence>
<evidence type="ECO:0000256" key="4">
    <source>
        <dbReference type="ARBA" id="ARBA00022795"/>
    </source>
</evidence>
<keyword evidence="3" id="KW-0678">Repressor</keyword>
<evidence type="ECO:0000256" key="1">
    <source>
        <dbReference type="ARBA" id="ARBA00005322"/>
    </source>
</evidence>
<keyword evidence="4" id="KW-1005">Bacterial flagellum biogenesis</keyword>
<evidence type="ECO:0000256" key="6">
    <source>
        <dbReference type="ARBA" id="ARBA00023163"/>
    </source>
</evidence>
<dbReference type="NCBIfam" id="TIGR03824">
    <property type="entry name" value="FlgM_jcvi"/>
    <property type="match status" value="1"/>
</dbReference>
<evidence type="ECO:0000259" key="7">
    <source>
        <dbReference type="Pfam" id="PF04316"/>
    </source>
</evidence>
<dbReference type="SUPFAM" id="SSF101498">
    <property type="entry name" value="Anti-sigma factor FlgM"/>
    <property type="match status" value="1"/>
</dbReference>
<keyword evidence="6" id="KW-0804">Transcription</keyword>
<keyword evidence="8" id="KW-0282">Flagellum</keyword>
<dbReference type="GO" id="GO:0044781">
    <property type="term" value="P:bacterial-type flagellum organization"/>
    <property type="evidence" value="ECO:0007669"/>
    <property type="project" value="UniProtKB-KW"/>
</dbReference>
<dbReference type="RefSeq" id="WP_121128168.1">
    <property type="nucleotide sequence ID" value="NZ_JBHUFK010000006.1"/>
</dbReference>
<name>A0A494Z6U2_9BACI</name>
<dbReference type="InterPro" id="IPR031316">
    <property type="entry name" value="FlgM_C"/>
</dbReference>
<comment type="similarity">
    <text evidence="1">Belongs to the FlgM family.</text>
</comment>
<dbReference type="InterPro" id="IPR035890">
    <property type="entry name" value="Anti-sigma-28_factor_FlgM_sf"/>
</dbReference>
<dbReference type="Proteomes" id="UP000281813">
    <property type="component" value="Unassembled WGS sequence"/>
</dbReference>
<dbReference type="GO" id="GO:0045892">
    <property type="term" value="P:negative regulation of DNA-templated transcription"/>
    <property type="evidence" value="ECO:0007669"/>
    <property type="project" value="InterPro"/>
</dbReference>
<dbReference type="Pfam" id="PF04316">
    <property type="entry name" value="FlgM"/>
    <property type="match status" value="1"/>
</dbReference>
<proteinExistence type="inferred from homology"/>